<dbReference type="RefSeq" id="WP_014561605.1">
    <property type="nucleotide sequence ID" value="NC_017464.1"/>
</dbReference>
<dbReference type="KEGG" id="ial:IALB_2761"/>
<keyword evidence="4" id="KW-0949">S-adenosyl-L-methionine</keyword>
<dbReference type="GO" id="GO:0003676">
    <property type="term" value="F:nucleic acid binding"/>
    <property type="evidence" value="ECO:0007669"/>
    <property type="project" value="InterPro"/>
</dbReference>
<accession>I0ANA7</accession>
<organism evidence="6 7">
    <name type="scientific">Ignavibacterium album (strain DSM 19864 / JCM 16511 / NBRC 101810 / Mat9-16)</name>
    <dbReference type="NCBI Taxonomy" id="945713"/>
    <lineage>
        <taxon>Bacteria</taxon>
        <taxon>Pseudomonadati</taxon>
        <taxon>Ignavibacteriota</taxon>
        <taxon>Ignavibacteria</taxon>
        <taxon>Ignavibacteriales</taxon>
        <taxon>Ignavibacteriaceae</taxon>
        <taxon>Ignavibacterium</taxon>
    </lineage>
</organism>
<keyword evidence="2 6" id="KW-0489">Methyltransferase</keyword>
<dbReference type="eggNOG" id="COG2890">
    <property type="taxonomic scope" value="Bacteria"/>
</dbReference>
<evidence type="ECO:0000259" key="5">
    <source>
        <dbReference type="Pfam" id="PF05175"/>
    </source>
</evidence>
<protein>
    <submittedName>
        <fullName evidence="6">Ribosomal RNA small subunit methyltransferase C</fullName>
    </submittedName>
</protein>
<dbReference type="SUPFAM" id="SSF53335">
    <property type="entry name" value="S-adenosyl-L-methionine-dependent methyltransferases"/>
    <property type="match status" value="1"/>
</dbReference>
<evidence type="ECO:0000256" key="4">
    <source>
        <dbReference type="ARBA" id="ARBA00022691"/>
    </source>
</evidence>
<dbReference type="Proteomes" id="UP000007394">
    <property type="component" value="Chromosome"/>
</dbReference>
<dbReference type="InterPro" id="IPR029063">
    <property type="entry name" value="SAM-dependent_MTases_sf"/>
</dbReference>
<keyword evidence="3 6" id="KW-0808">Transferase</keyword>
<evidence type="ECO:0000313" key="6">
    <source>
        <dbReference type="EMBL" id="AFH50464.1"/>
    </source>
</evidence>
<dbReference type="GO" id="GO:0008757">
    <property type="term" value="F:S-adenosylmethionine-dependent methyltransferase activity"/>
    <property type="evidence" value="ECO:0007669"/>
    <property type="project" value="TreeGrafter"/>
</dbReference>
<evidence type="ECO:0000256" key="3">
    <source>
        <dbReference type="ARBA" id="ARBA00022679"/>
    </source>
</evidence>
<dbReference type="CDD" id="cd02440">
    <property type="entry name" value="AdoMet_MTases"/>
    <property type="match status" value="1"/>
</dbReference>
<dbReference type="GO" id="GO:0008276">
    <property type="term" value="F:protein methyltransferase activity"/>
    <property type="evidence" value="ECO:0007669"/>
    <property type="project" value="TreeGrafter"/>
</dbReference>
<dbReference type="STRING" id="945713.IALB_2761"/>
<sequence length="221" mass="25643">MKIFKRILFVVLSRVYKIYSTKIRNYNFREIKLKILPGVFHPGFFFSTKFLISYLDSYELKDKRVLELGAGSGMISVYCAMKGASVSASDISLSAIDNIKINSSLNDCSIDVVYSDLFDSISKQEFDFIIINPPYFPQNPKNEAEFAWFCGSEFQYFEKLFKQITDFLYPQTIALMVLSEDCDIKKIKAIANKNNVEMKLIESKKFFGEENFIYQLRLNKN</sequence>
<dbReference type="PANTHER" id="PTHR45875">
    <property type="entry name" value="METHYLTRANSFERASE N6AMT1"/>
    <property type="match status" value="1"/>
</dbReference>
<dbReference type="HOGENOM" id="CLU_018398_6_2_10"/>
<dbReference type="InterPro" id="IPR002052">
    <property type="entry name" value="DNA_methylase_N6_adenine_CS"/>
</dbReference>
<dbReference type="PROSITE" id="PS00092">
    <property type="entry name" value="N6_MTASE"/>
    <property type="match status" value="1"/>
</dbReference>
<comment type="similarity">
    <text evidence="1">Belongs to the eukaryotic/archaeal PrmC-related family.</text>
</comment>
<keyword evidence="7" id="KW-1185">Reference proteome</keyword>
<dbReference type="Pfam" id="PF05175">
    <property type="entry name" value="MTS"/>
    <property type="match status" value="1"/>
</dbReference>
<dbReference type="AlphaFoldDB" id="I0ANA7"/>
<evidence type="ECO:0000256" key="1">
    <source>
        <dbReference type="ARBA" id="ARBA00006149"/>
    </source>
</evidence>
<evidence type="ECO:0000256" key="2">
    <source>
        <dbReference type="ARBA" id="ARBA00022603"/>
    </source>
</evidence>
<dbReference type="InterPro" id="IPR007848">
    <property type="entry name" value="Small_mtfrase_dom"/>
</dbReference>
<proteinExistence type="inferred from homology"/>
<dbReference type="OrthoDB" id="267914at2"/>
<dbReference type="EMBL" id="CP003418">
    <property type="protein sequence ID" value="AFH50464.1"/>
    <property type="molecule type" value="Genomic_DNA"/>
</dbReference>
<reference evidence="6 7" key="1">
    <citation type="journal article" date="2012" name="Front. Microbiol.">
        <title>Complete genome of Ignavibacterium album, a metabolically versatile, flagellated, facultative anaerobe from the phylum Chlorobi.</title>
        <authorList>
            <person name="Liu Z."/>
            <person name="Frigaard N.-U."/>
            <person name="Vogl K."/>
            <person name="Iino T."/>
            <person name="Ohkuma M."/>
            <person name="Overmann J."/>
            <person name="Bryant D.A."/>
        </authorList>
    </citation>
    <scope>NUCLEOTIDE SEQUENCE [LARGE SCALE GENOMIC DNA]</scope>
    <source>
        <strain evidence="7">DSM 19864 / JCM 16511 / NBRC 101810 / Mat9-16</strain>
    </source>
</reference>
<dbReference type="GO" id="GO:0032259">
    <property type="term" value="P:methylation"/>
    <property type="evidence" value="ECO:0007669"/>
    <property type="project" value="UniProtKB-KW"/>
</dbReference>
<feature type="domain" description="Methyltransferase small" evidence="5">
    <location>
        <begin position="31"/>
        <end position="139"/>
    </location>
</feature>
<name>I0ANA7_IGNAJ</name>
<gene>
    <name evidence="6" type="primary">rsmC</name>
    <name evidence="6" type="ordered locus">IALB_2761</name>
</gene>
<dbReference type="Gene3D" id="3.40.50.150">
    <property type="entry name" value="Vaccinia Virus protein VP39"/>
    <property type="match status" value="1"/>
</dbReference>
<dbReference type="GO" id="GO:0008170">
    <property type="term" value="F:N-methyltransferase activity"/>
    <property type="evidence" value="ECO:0007669"/>
    <property type="project" value="UniProtKB-ARBA"/>
</dbReference>
<dbReference type="GO" id="GO:0035657">
    <property type="term" value="C:eRF1 methyltransferase complex"/>
    <property type="evidence" value="ECO:0007669"/>
    <property type="project" value="TreeGrafter"/>
</dbReference>
<dbReference type="PANTHER" id="PTHR45875:SF1">
    <property type="entry name" value="METHYLTRANSFERASE N6AMT1"/>
    <property type="match status" value="1"/>
</dbReference>
<evidence type="ECO:0000313" key="7">
    <source>
        <dbReference type="Proteomes" id="UP000007394"/>
    </source>
</evidence>
<dbReference type="InterPro" id="IPR052190">
    <property type="entry name" value="Euk-Arch_PrmC-MTase"/>
</dbReference>